<dbReference type="RefSeq" id="WP_009583490.1">
    <property type="nucleotide sequence ID" value="NZ_AMZN01000128.1"/>
</dbReference>
<dbReference type="AlphaFoldDB" id="L8JHF6"/>
<keyword evidence="3" id="KW-1003">Cell membrane</keyword>
<dbReference type="STRING" id="1237149.C900_00589"/>
<organism evidence="9 10">
    <name type="scientific">Fulvivirga imtechensis AK7</name>
    <dbReference type="NCBI Taxonomy" id="1237149"/>
    <lineage>
        <taxon>Bacteria</taxon>
        <taxon>Pseudomonadati</taxon>
        <taxon>Bacteroidota</taxon>
        <taxon>Cytophagia</taxon>
        <taxon>Cytophagales</taxon>
        <taxon>Fulvivirgaceae</taxon>
        <taxon>Fulvivirga</taxon>
    </lineage>
</organism>
<evidence type="ECO:0000256" key="2">
    <source>
        <dbReference type="ARBA" id="ARBA00022448"/>
    </source>
</evidence>
<dbReference type="PANTHER" id="PTHR42718:SF42">
    <property type="entry name" value="EXPORT PROTEIN"/>
    <property type="match status" value="1"/>
</dbReference>
<gene>
    <name evidence="9" type="ORF">C900_00589</name>
</gene>
<dbReference type="SUPFAM" id="SSF103473">
    <property type="entry name" value="MFS general substrate transporter"/>
    <property type="match status" value="1"/>
</dbReference>
<feature type="transmembrane region" description="Helical" evidence="7">
    <location>
        <begin position="265"/>
        <end position="286"/>
    </location>
</feature>
<reference evidence="9 10" key="1">
    <citation type="submission" date="2012-12" db="EMBL/GenBank/DDBJ databases">
        <title>Genome assembly of Fulvivirga imtechensis AK7.</title>
        <authorList>
            <person name="Nupur N."/>
            <person name="Khatri I."/>
            <person name="Kumar R."/>
            <person name="Subramanian S."/>
            <person name="Pinnaka A."/>
        </authorList>
    </citation>
    <scope>NUCLEOTIDE SEQUENCE [LARGE SCALE GENOMIC DNA]</scope>
    <source>
        <strain evidence="9 10">AK7</strain>
    </source>
</reference>
<evidence type="ECO:0000259" key="8">
    <source>
        <dbReference type="PROSITE" id="PS50850"/>
    </source>
</evidence>
<evidence type="ECO:0000256" key="3">
    <source>
        <dbReference type="ARBA" id="ARBA00022475"/>
    </source>
</evidence>
<keyword evidence="6 7" id="KW-0472">Membrane</keyword>
<dbReference type="InterPro" id="IPR011701">
    <property type="entry name" value="MFS"/>
</dbReference>
<evidence type="ECO:0000256" key="7">
    <source>
        <dbReference type="SAM" id="Phobius"/>
    </source>
</evidence>
<keyword evidence="2" id="KW-0813">Transport</keyword>
<dbReference type="GO" id="GO:0005886">
    <property type="term" value="C:plasma membrane"/>
    <property type="evidence" value="ECO:0007669"/>
    <property type="project" value="UniProtKB-SubCell"/>
</dbReference>
<dbReference type="Pfam" id="PF07690">
    <property type="entry name" value="MFS_1"/>
    <property type="match status" value="1"/>
</dbReference>
<evidence type="ECO:0000256" key="5">
    <source>
        <dbReference type="ARBA" id="ARBA00022989"/>
    </source>
</evidence>
<keyword evidence="5 7" id="KW-1133">Transmembrane helix</keyword>
<dbReference type="EMBL" id="AMZN01000128">
    <property type="protein sequence ID" value="ELR68235.1"/>
    <property type="molecule type" value="Genomic_DNA"/>
</dbReference>
<dbReference type="eggNOG" id="COG0477">
    <property type="taxonomic scope" value="Bacteria"/>
</dbReference>
<feature type="transmembrane region" description="Helical" evidence="7">
    <location>
        <begin position="328"/>
        <end position="352"/>
    </location>
</feature>
<protein>
    <recommendedName>
        <fullName evidence="8">Major facilitator superfamily (MFS) profile domain-containing protein</fullName>
    </recommendedName>
</protein>
<dbReference type="GO" id="GO:0022857">
    <property type="term" value="F:transmembrane transporter activity"/>
    <property type="evidence" value="ECO:0007669"/>
    <property type="project" value="InterPro"/>
</dbReference>
<evidence type="ECO:0000256" key="4">
    <source>
        <dbReference type="ARBA" id="ARBA00022692"/>
    </source>
</evidence>
<evidence type="ECO:0000256" key="6">
    <source>
        <dbReference type="ARBA" id="ARBA00023136"/>
    </source>
</evidence>
<feature type="transmembrane region" description="Helical" evidence="7">
    <location>
        <begin position="227"/>
        <end position="244"/>
    </location>
</feature>
<feature type="transmembrane region" description="Helical" evidence="7">
    <location>
        <begin position="108"/>
        <end position="126"/>
    </location>
</feature>
<dbReference type="PANTHER" id="PTHR42718">
    <property type="entry name" value="MAJOR FACILITATOR SUPERFAMILY MULTIDRUG TRANSPORTER MFSC"/>
    <property type="match status" value="1"/>
</dbReference>
<dbReference type="Gene3D" id="1.20.1720.10">
    <property type="entry name" value="Multidrug resistance protein D"/>
    <property type="match status" value="1"/>
</dbReference>
<evidence type="ECO:0000256" key="1">
    <source>
        <dbReference type="ARBA" id="ARBA00004651"/>
    </source>
</evidence>
<comment type="caution">
    <text evidence="9">The sequence shown here is derived from an EMBL/GenBank/DDBJ whole genome shotgun (WGS) entry which is preliminary data.</text>
</comment>
<sequence length="509" mass="54448">MLTPKQQKAVLISTILASSMAFIDSTALNVALPALQEDLNMSGSSLLWVVNGYALFLSALLLIGGSLGDQYGRKRVFLTGITVFTISSALCGLSTSPLMLIISRCIQGIGGALMVPGSLAIISALFGKEKRGWAIGTWSMFSAMTTVFGPVIGGWLAGQGLWRMVFFINIPLAIISAFFLIRDVPETERLTQKKLDLAGALLAILALGGITYGFIEAPNSGFSHPTILIALMGGGILFLAFLAHEHQAKQPMMPLPLFQSKVFTGANLITLFVYGALGGFLFFFPLNLIQVQGYPAELAGLTLLPFGLLIAFLSRWSGALADKIGTRIPLIIGPMFTASGFFIFSLPGITAGPSSFWNTFLPPMLLLGIGMGITVAPLTTAVMNAVPYERTGTASGVNNTVARTAGVLAIAIMGALGLFRFEESLTWRIAHLELNSTALMQLKKEVVRLAEAQPPEAATKEQQKVVEKAIKFAFIDTFKQSALIASILSGISVFIAYFTIPGRKKQKIK</sequence>
<dbReference type="InterPro" id="IPR004638">
    <property type="entry name" value="EmrB-like"/>
</dbReference>
<dbReference type="InterPro" id="IPR020846">
    <property type="entry name" value="MFS_dom"/>
</dbReference>
<feature type="transmembrane region" description="Helical" evidence="7">
    <location>
        <begin position="364"/>
        <end position="388"/>
    </location>
</feature>
<dbReference type="Proteomes" id="UP000011135">
    <property type="component" value="Unassembled WGS sequence"/>
</dbReference>
<feature type="domain" description="Major facilitator superfamily (MFS) profile" evidence="8">
    <location>
        <begin position="10"/>
        <end position="504"/>
    </location>
</feature>
<feature type="transmembrane region" description="Helical" evidence="7">
    <location>
        <begin position="400"/>
        <end position="419"/>
    </location>
</feature>
<feature type="transmembrane region" description="Helical" evidence="7">
    <location>
        <begin position="45"/>
        <end position="64"/>
    </location>
</feature>
<keyword evidence="10" id="KW-1185">Reference proteome</keyword>
<dbReference type="NCBIfam" id="TIGR00711">
    <property type="entry name" value="efflux_EmrB"/>
    <property type="match status" value="1"/>
</dbReference>
<dbReference type="OrthoDB" id="783189at2"/>
<name>L8JHF6_9BACT</name>
<comment type="subcellular location">
    <subcellularLocation>
        <location evidence="1">Cell membrane</location>
        <topology evidence="1">Multi-pass membrane protein</topology>
    </subcellularLocation>
</comment>
<accession>L8JHF6</accession>
<proteinExistence type="predicted"/>
<dbReference type="PRINTS" id="PR01036">
    <property type="entry name" value="TCRTETB"/>
</dbReference>
<evidence type="ECO:0000313" key="10">
    <source>
        <dbReference type="Proteomes" id="UP000011135"/>
    </source>
</evidence>
<keyword evidence="4 7" id="KW-0812">Transmembrane</keyword>
<evidence type="ECO:0000313" key="9">
    <source>
        <dbReference type="EMBL" id="ELR68235.1"/>
    </source>
</evidence>
<dbReference type="InterPro" id="IPR036259">
    <property type="entry name" value="MFS_trans_sf"/>
</dbReference>
<feature type="transmembrane region" description="Helical" evidence="7">
    <location>
        <begin position="138"/>
        <end position="158"/>
    </location>
</feature>
<dbReference type="PROSITE" id="PS50850">
    <property type="entry name" value="MFS"/>
    <property type="match status" value="1"/>
</dbReference>
<feature type="transmembrane region" description="Helical" evidence="7">
    <location>
        <begin position="482"/>
        <end position="500"/>
    </location>
</feature>
<feature type="transmembrane region" description="Helical" evidence="7">
    <location>
        <begin position="76"/>
        <end position="102"/>
    </location>
</feature>
<feature type="transmembrane region" description="Helical" evidence="7">
    <location>
        <begin position="164"/>
        <end position="185"/>
    </location>
</feature>
<dbReference type="CDD" id="cd17321">
    <property type="entry name" value="MFS_MMR_MDR_like"/>
    <property type="match status" value="1"/>
</dbReference>
<feature type="transmembrane region" description="Helical" evidence="7">
    <location>
        <begin position="298"/>
        <end position="316"/>
    </location>
</feature>
<dbReference type="PATRIC" id="fig|1237149.3.peg.5669"/>
<dbReference type="Gene3D" id="1.20.1250.20">
    <property type="entry name" value="MFS general substrate transporter like domains"/>
    <property type="match status" value="1"/>
</dbReference>
<feature type="transmembrane region" description="Helical" evidence="7">
    <location>
        <begin position="197"/>
        <end position="215"/>
    </location>
</feature>